<protein>
    <recommendedName>
        <fullName evidence="8">Glyceraldehyde-3-phosphate dehydrogenase</fullName>
        <ecNumber evidence="8">1.2.1.-</ecNumber>
    </recommendedName>
</protein>
<dbReference type="InterPro" id="IPR006424">
    <property type="entry name" value="Glyceraldehyde-3-P_DH_1"/>
</dbReference>
<dbReference type="Pfam" id="PF00044">
    <property type="entry name" value="Gp_dh_N"/>
    <property type="match status" value="1"/>
</dbReference>
<dbReference type="FunFam" id="3.30.360.10:FF:000002">
    <property type="entry name" value="Glyceraldehyde-3-phosphate dehydrogenase"/>
    <property type="match status" value="1"/>
</dbReference>
<evidence type="ECO:0000256" key="7">
    <source>
        <dbReference type="RuleBase" id="RU000397"/>
    </source>
</evidence>
<dbReference type="GO" id="GO:0047100">
    <property type="term" value="F:glyceraldehyde-3-phosphate dehydrogenase (NADP+) (phosphorylating) activity"/>
    <property type="evidence" value="ECO:0007669"/>
    <property type="project" value="UniProtKB-EC"/>
</dbReference>
<evidence type="ECO:0000259" key="9">
    <source>
        <dbReference type="SMART" id="SM00846"/>
    </source>
</evidence>
<keyword evidence="11" id="KW-1185">Reference proteome</keyword>
<dbReference type="GO" id="GO:0019253">
    <property type="term" value="P:reductive pentose-phosphate cycle"/>
    <property type="evidence" value="ECO:0007669"/>
    <property type="project" value="UniProtKB-KW"/>
</dbReference>
<dbReference type="NCBIfam" id="TIGR01534">
    <property type="entry name" value="GAPDH-I"/>
    <property type="match status" value="1"/>
</dbReference>
<evidence type="ECO:0000313" key="11">
    <source>
        <dbReference type="Proteomes" id="UP000734854"/>
    </source>
</evidence>
<comment type="catalytic activity">
    <reaction evidence="5">
        <text>D-glyceraldehyde 3-phosphate + phosphate + NADP(+) = (2R)-3-phospho-glyceroyl phosphate + NADPH + H(+)</text>
        <dbReference type="Rhea" id="RHEA:10296"/>
        <dbReference type="ChEBI" id="CHEBI:15378"/>
        <dbReference type="ChEBI" id="CHEBI:43474"/>
        <dbReference type="ChEBI" id="CHEBI:57604"/>
        <dbReference type="ChEBI" id="CHEBI:57783"/>
        <dbReference type="ChEBI" id="CHEBI:58349"/>
        <dbReference type="ChEBI" id="CHEBI:59776"/>
        <dbReference type="EC" id="1.2.1.13"/>
    </reaction>
</comment>
<evidence type="ECO:0000256" key="1">
    <source>
        <dbReference type="ARBA" id="ARBA00005215"/>
    </source>
</evidence>
<dbReference type="AlphaFoldDB" id="A0A8J5HK31"/>
<dbReference type="PANTHER" id="PTHR43148">
    <property type="entry name" value="GLYCERALDEHYDE-3-PHOSPHATE DEHYDROGENASE 2"/>
    <property type="match status" value="1"/>
</dbReference>
<dbReference type="InterPro" id="IPR036291">
    <property type="entry name" value="NAD(P)-bd_dom_sf"/>
</dbReference>
<comment type="subunit">
    <text evidence="6">Tetramer of either four A chains (GAPDH 2) or two A and two B chains (GAPDH 1).</text>
</comment>
<dbReference type="EMBL" id="JACMSC010000003">
    <property type="protein sequence ID" value="KAG6528883.1"/>
    <property type="molecule type" value="Genomic_DNA"/>
</dbReference>
<dbReference type="InterPro" id="IPR020831">
    <property type="entry name" value="GlycerAld/Erythrose_P_DH"/>
</dbReference>
<evidence type="ECO:0000256" key="4">
    <source>
        <dbReference type="ARBA" id="ARBA00023002"/>
    </source>
</evidence>
<dbReference type="Gene3D" id="3.30.360.10">
    <property type="entry name" value="Dihydrodipicolinate Reductase, domain 2"/>
    <property type="match status" value="1"/>
</dbReference>
<dbReference type="GO" id="GO:0006006">
    <property type="term" value="P:glucose metabolic process"/>
    <property type="evidence" value="ECO:0007669"/>
    <property type="project" value="InterPro"/>
</dbReference>
<feature type="domain" description="Glyceraldehyde 3-phosphate dehydrogenase NAD(P) binding" evidence="9">
    <location>
        <begin position="67"/>
        <end position="222"/>
    </location>
</feature>
<dbReference type="SUPFAM" id="SSF55347">
    <property type="entry name" value="Glyceraldehyde-3-phosphate dehydrogenase-like, C-terminal domain"/>
    <property type="match status" value="1"/>
</dbReference>
<evidence type="ECO:0000313" key="10">
    <source>
        <dbReference type="EMBL" id="KAG6528883.1"/>
    </source>
</evidence>
<keyword evidence="3" id="KW-0113">Calvin cycle</keyword>
<dbReference type="Proteomes" id="UP000734854">
    <property type="component" value="Unassembled WGS sequence"/>
</dbReference>
<reference evidence="10 11" key="1">
    <citation type="submission" date="2020-08" db="EMBL/GenBank/DDBJ databases">
        <title>Plant Genome Project.</title>
        <authorList>
            <person name="Zhang R.-G."/>
        </authorList>
    </citation>
    <scope>NUCLEOTIDE SEQUENCE [LARGE SCALE GENOMIC DNA]</scope>
    <source>
        <tissue evidence="10">Rhizome</tissue>
    </source>
</reference>
<evidence type="ECO:0000256" key="3">
    <source>
        <dbReference type="ARBA" id="ARBA00022567"/>
    </source>
</evidence>
<evidence type="ECO:0000256" key="5">
    <source>
        <dbReference type="ARBA" id="ARBA00052787"/>
    </source>
</evidence>
<name>A0A8J5HK31_ZINOF</name>
<dbReference type="PRINTS" id="PR00078">
    <property type="entry name" value="G3PDHDRGNASE"/>
</dbReference>
<dbReference type="CDD" id="cd05214">
    <property type="entry name" value="GAPDH_I_N"/>
    <property type="match status" value="1"/>
</dbReference>
<sequence>MASATLWAANSALQGKGFSEFSGLRTSSSFPLRKINTSDDFLSVVAFRTASVSGGGGYRKGATEAKLKVAINGFGRIGRNFLRCWHGRKDSPLDVIAINDTGGVKQASHLLKYDSTLGIFDAYVKPEGDSAISVDGKVIKVVSDRNPANLPWKCVLRSLGIDLVIEGTGVFVDRDGAGKHIQAGAKKVLITAPGKGDIPTYVVGVNADAYSSDEAIISNASCTTNCLAPFVKVLDQKFGIIKGTMTTTHSYTGDQRLLDASHRDLRRARAAALNIVPTSTGAAKAVALVLPSLKGKLNGIALRVPTPNVSVVDLVVQVSKKTLAEEVNAAFREAADNELNGILSVCDEPLVSVDFRCTDVSSTVDSSLTMVMGDDMVKVVAWYDNEWGYSQRVVDLAHIVADQWK</sequence>
<keyword evidence="4 8" id="KW-0560">Oxidoreductase</keyword>
<dbReference type="Gene3D" id="3.40.50.720">
    <property type="entry name" value="NAD(P)-binding Rossmann-like Domain"/>
    <property type="match status" value="1"/>
</dbReference>
<dbReference type="GO" id="GO:0051287">
    <property type="term" value="F:NAD binding"/>
    <property type="evidence" value="ECO:0007669"/>
    <property type="project" value="InterPro"/>
</dbReference>
<proteinExistence type="inferred from homology"/>
<evidence type="ECO:0000256" key="8">
    <source>
        <dbReference type="RuleBase" id="RU361160"/>
    </source>
</evidence>
<dbReference type="GO" id="GO:0050661">
    <property type="term" value="F:NADP binding"/>
    <property type="evidence" value="ECO:0007669"/>
    <property type="project" value="InterPro"/>
</dbReference>
<evidence type="ECO:0000256" key="2">
    <source>
        <dbReference type="ARBA" id="ARBA00007406"/>
    </source>
</evidence>
<accession>A0A8J5HK31</accession>
<dbReference type="Pfam" id="PF02800">
    <property type="entry name" value="Gp_dh_C"/>
    <property type="match status" value="1"/>
</dbReference>
<dbReference type="FunFam" id="3.40.50.720:FF:000001">
    <property type="entry name" value="Glyceraldehyde-3-phosphate dehydrogenase"/>
    <property type="match status" value="1"/>
</dbReference>
<organism evidence="10 11">
    <name type="scientific">Zingiber officinale</name>
    <name type="common">Ginger</name>
    <name type="synonym">Amomum zingiber</name>
    <dbReference type="NCBI Taxonomy" id="94328"/>
    <lineage>
        <taxon>Eukaryota</taxon>
        <taxon>Viridiplantae</taxon>
        <taxon>Streptophyta</taxon>
        <taxon>Embryophyta</taxon>
        <taxon>Tracheophyta</taxon>
        <taxon>Spermatophyta</taxon>
        <taxon>Magnoliopsida</taxon>
        <taxon>Liliopsida</taxon>
        <taxon>Zingiberales</taxon>
        <taxon>Zingiberaceae</taxon>
        <taxon>Zingiber</taxon>
    </lineage>
</organism>
<gene>
    <name evidence="10" type="ORF">ZIOFF_011075</name>
</gene>
<dbReference type="InterPro" id="IPR020829">
    <property type="entry name" value="GlycerAld_3-P_DH_cat"/>
</dbReference>
<dbReference type="PROSITE" id="PS00071">
    <property type="entry name" value="GAPDH"/>
    <property type="match status" value="1"/>
</dbReference>
<dbReference type="SUPFAM" id="SSF51735">
    <property type="entry name" value="NAD(P)-binding Rossmann-fold domains"/>
    <property type="match status" value="1"/>
</dbReference>
<comment type="similarity">
    <text evidence="2 7">Belongs to the glyceraldehyde-3-phosphate dehydrogenase family.</text>
</comment>
<comment type="pathway">
    <text evidence="1">Carbohydrate biosynthesis; Calvin cycle.</text>
</comment>
<evidence type="ECO:0000256" key="6">
    <source>
        <dbReference type="ARBA" id="ARBA00063826"/>
    </source>
</evidence>
<dbReference type="SMART" id="SM00846">
    <property type="entry name" value="Gp_dh_N"/>
    <property type="match status" value="1"/>
</dbReference>
<dbReference type="InterPro" id="IPR020828">
    <property type="entry name" value="GlycerAld_3-P_DH_NAD(P)-bd"/>
</dbReference>
<dbReference type="InterPro" id="IPR020830">
    <property type="entry name" value="GlycerAld_3-P_DH_AS"/>
</dbReference>
<dbReference type="CDD" id="cd18126">
    <property type="entry name" value="GAPDH_I_C"/>
    <property type="match status" value="1"/>
</dbReference>
<dbReference type="EC" id="1.2.1.-" evidence="8"/>
<comment type="caution">
    <text evidence="10">The sequence shown here is derived from an EMBL/GenBank/DDBJ whole genome shotgun (WGS) entry which is preliminary data.</text>
</comment>